<gene>
    <name evidence="2" type="ORF">J2Z83_000553</name>
</gene>
<comment type="caution">
    <text evidence="2">The sequence shown here is derived from an EMBL/GenBank/DDBJ whole genome shotgun (WGS) entry which is preliminary data.</text>
</comment>
<dbReference type="RefSeq" id="WP_209461688.1">
    <property type="nucleotide sequence ID" value="NZ_CP110224.1"/>
</dbReference>
<keyword evidence="2" id="KW-0167">Capsid protein</keyword>
<organism evidence="2 3">
    <name type="scientific">Virgibacillus natechei</name>
    <dbReference type="NCBI Taxonomy" id="1216297"/>
    <lineage>
        <taxon>Bacteria</taxon>
        <taxon>Bacillati</taxon>
        <taxon>Bacillota</taxon>
        <taxon>Bacilli</taxon>
        <taxon>Bacillales</taxon>
        <taxon>Bacillaceae</taxon>
        <taxon>Virgibacillus</taxon>
    </lineage>
</organism>
<evidence type="ECO:0000256" key="1">
    <source>
        <dbReference type="SAM" id="Coils"/>
    </source>
</evidence>
<evidence type="ECO:0000313" key="3">
    <source>
        <dbReference type="Proteomes" id="UP001519345"/>
    </source>
</evidence>
<dbReference type="Proteomes" id="UP001519345">
    <property type="component" value="Unassembled WGS sequence"/>
</dbReference>
<sequence>MDDSSKQKAVPEKVVQLMVDDIFRKNGVKPEQVKKNISDEQKQMLKEMVDDLKTQVEQFSEKQKNTNQSSE</sequence>
<keyword evidence="1" id="KW-0175">Coiled coil</keyword>
<name>A0ABS4IBZ0_9BACI</name>
<evidence type="ECO:0000313" key="2">
    <source>
        <dbReference type="EMBL" id="MBP1968461.1"/>
    </source>
</evidence>
<protein>
    <submittedName>
        <fullName evidence="2">Spore coat protein W</fullName>
    </submittedName>
</protein>
<dbReference type="EMBL" id="JAGGKX010000002">
    <property type="protein sequence ID" value="MBP1968461.1"/>
    <property type="molecule type" value="Genomic_DNA"/>
</dbReference>
<reference evidence="2 3" key="1">
    <citation type="submission" date="2021-03" db="EMBL/GenBank/DDBJ databases">
        <title>Genomic Encyclopedia of Type Strains, Phase IV (KMG-IV): sequencing the most valuable type-strain genomes for metagenomic binning, comparative biology and taxonomic classification.</title>
        <authorList>
            <person name="Goeker M."/>
        </authorList>
    </citation>
    <scope>NUCLEOTIDE SEQUENCE [LARGE SCALE GENOMIC DNA]</scope>
    <source>
        <strain evidence="2 3">DSM 25609</strain>
    </source>
</reference>
<keyword evidence="3" id="KW-1185">Reference proteome</keyword>
<accession>A0ABS4IBZ0</accession>
<keyword evidence="2" id="KW-0946">Virion</keyword>
<proteinExistence type="predicted"/>
<feature type="coiled-coil region" evidence="1">
    <location>
        <begin position="42"/>
        <end position="69"/>
    </location>
</feature>